<comment type="caution">
    <text evidence="20">The sequence shown here is derived from an EMBL/GenBank/DDBJ whole genome shotgun (WGS) entry which is preliminary data.</text>
</comment>
<dbReference type="GO" id="GO:0012505">
    <property type="term" value="C:endomembrane system"/>
    <property type="evidence" value="ECO:0007669"/>
    <property type="project" value="UniProtKB-SubCell"/>
</dbReference>
<feature type="transmembrane region" description="Helical" evidence="17">
    <location>
        <begin position="312"/>
        <end position="336"/>
    </location>
</feature>
<evidence type="ECO:0000259" key="19">
    <source>
        <dbReference type="Pfam" id="PF21436"/>
    </source>
</evidence>
<organism evidence="20 21">
    <name type="scientific">miscellaneous Crenarchaeota group-15 archaeon DG-45</name>
    <dbReference type="NCBI Taxonomy" id="1685127"/>
    <lineage>
        <taxon>Archaea</taxon>
        <taxon>Candidatus Bathyarchaeota</taxon>
        <taxon>MCG-15</taxon>
    </lineage>
</organism>
<feature type="transmembrane region" description="Helical" evidence="17">
    <location>
        <begin position="257"/>
        <end position="274"/>
    </location>
</feature>
<feature type="transmembrane region" description="Helical" evidence="17">
    <location>
        <begin position="372"/>
        <end position="391"/>
    </location>
</feature>
<evidence type="ECO:0000256" key="17">
    <source>
        <dbReference type="SAM" id="Phobius"/>
    </source>
</evidence>
<feature type="transmembrane region" description="Helical" evidence="17">
    <location>
        <begin position="280"/>
        <end position="300"/>
    </location>
</feature>
<accession>A0A0M0BS88</accession>
<dbReference type="Pfam" id="PF21436">
    <property type="entry name" value="STT3-PglB_core"/>
    <property type="match status" value="1"/>
</dbReference>
<keyword evidence="8" id="KW-0808">Transferase</keyword>
<keyword evidence="14" id="KW-0464">Manganese</keyword>
<dbReference type="PANTHER" id="PTHR13872">
    <property type="entry name" value="DOLICHYL-DIPHOSPHOOLIGOSACCHARIDE--PROTEIN GLYCOSYLTRANSFERASE SUBUNIT"/>
    <property type="match status" value="1"/>
</dbReference>
<dbReference type="PANTHER" id="PTHR13872:SF1">
    <property type="entry name" value="DOLICHYL-DIPHOSPHOOLIGOSACCHARIDE--PROTEIN GLYCOSYLTRANSFERASE SUBUNIT STT3B"/>
    <property type="match status" value="1"/>
</dbReference>
<dbReference type="AlphaFoldDB" id="A0A0M0BS88"/>
<feature type="transmembrane region" description="Helical" evidence="17">
    <location>
        <begin position="233"/>
        <end position="250"/>
    </location>
</feature>
<comment type="similarity">
    <text evidence="5">Belongs to the STT3 family.</text>
</comment>
<dbReference type="EMBL" id="LFWZ01000013">
    <property type="protein sequence ID" value="KON31091.1"/>
    <property type="molecule type" value="Genomic_DNA"/>
</dbReference>
<feature type="transmembrane region" description="Helical" evidence="17">
    <location>
        <begin position="132"/>
        <end position="150"/>
    </location>
</feature>
<evidence type="ECO:0000256" key="1">
    <source>
        <dbReference type="ARBA" id="ARBA00001936"/>
    </source>
</evidence>
<evidence type="ECO:0000256" key="2">
    <source>
        <dbReference type="ARBA" id="ARBA00001946"/>
    </source>
</evidence>
<proteinExistence type="inferred from homology"/>
<evidence type="ECO:0000256" key="10">
    <source>
        <dbReference type="ARBA" id="ARBA00022723"/>
    </source>
</evidence>
<feature type="transmembrane region" description="Helical" evidence="17">
    <location>
        <begin position="33"/>
        <end position="52"/>
    </location>
</feature>
<evidence type="ECO:0000256" key="9">
    <source>
        <dbReference type="ARBA" id="ARBA00022692"/>
    </source>
</evidence>
<evidence type="ECO:0000256" key="8">
    <source>
        <dbReference type="ARBA" id="ARBA00022679"/>
    </source>
</evidence>
<feature type="transmembrane region" description="Helical" evidence="17">
    <location>
        <begin position="466"/>
        <end position="486"/>
    </location>
</feature>
<sequence length="671" mass="74487">MAAASSKRGAGGALAGALGRLAFLRVRMGRRTILEAAVMGLVLVLAVVFRVLPIRWGAYFNAMDPLFQYRMTEYVVENGYGAWFTWHDGLGWYPMGRVVAESSFPGLPFSAAFVHQVLHALGAGVSVRDVCLFFPLLMASLTCVAAYFLGRDLRGGAVGLFTAFFMAVSAAFISRTSMGFFDTENIGIFGMVATSLLFLRSIEQGKPLRGRLAYAVAAGLSLAYLYSSWGASRYVTGLLTLFMLFTLLARMYGRRHLLSYCLTVGIGYLFALLVPKLGPGFLLSIENVAVFGFALFLVFYEALRGRLPVGRLPLIMGVIIVALVGGLVALEALGVIRPLTGKFLSVLDPSRRGENPLLISVAEHQRTVWTNFFMDFGLTIGLALFGAYVALRRVDDRRLFGLLLFVTAVYFAGSMVRLSLILSIPMSLMAALGLKELLSPFVSLTSRRDERRSKRRRAVFGVSREMGAVFIALILVATLPTVWSAADSAYRPTSLAYSNVPVVLGGSYPQDWLQGLAWMRDNLPDDAVVVLWWDWGYWVETMAGKRTLADGATMNQHQIAQIARIMMLNESESMPILERYGATHILIFNAYNPNKPEEQWPFGYNAIWPQMARIAGLNVSKYVDQDGYTDEFRETTVYRLMNLQVDPDRFRLVFFSEYGFILVYEIRYGAG</sequence>
<comment type="pathway">
    <text evidence="4">Protein modification; protein glycosylation.</text>
</comment>
<keyword evidence="10" id="KW-0479">Metal-binding</keyword>
<dbReference type="GO" id="GO:0046872">
    <property type="term" value="F:metal ion binding"/>
    <property type="evidence" value="ECO:0007669"/>
    <property type="project" value="UniProtKB-KW"/>
</dbReference>
<keyword evidence="9 17" id="KW-0812">Transmembrane</keyword>
<evidence type="ECO:0000313" key="20">
    <source>
        <dbReference type="EMBL" id="KON31091.1"/>
    </source>
</evidence>
<dbReference type="Pfam" id="PF02516">
    <property type="entry name" value="STT3"/>
    <property type="match status" value="1"/>
</dbReference>
<keyword evidence="12 17" id="KW-1133">Transmembrane helix</keyword>
<evidence type="ECO:0000256" key="11">
    <source>
        <dbReference type="ARBA" id="ARBA00022842"/>
    </source>
</evidence>
<dbReference type="UniPathway" id="UPA00378"/>
<evidence type="ECO:0000256" key="3">
    <source>
        <dbReference type="ARBA" id="ARBA00004127"/>
    </source>
</evidence>
<dbReference type="InterPro" id="IPR003674">
    <property type="entry name" value="Oligo_trans_STT3"/>
</dbReference>
<dbReference type="GO" id="GO:0004576">
    <property type="term" value="F:oligosaccharyl transferase activity"/>
    <property type="evidence" value="ECO:0007669"/>
    <property type="project" value="InterPro"/>
</dbReference>
<comment type="cofactor">
    <cofactor evidence="2">
        <name>Mg(2+)</name>
        <dbReference type="ChEBI" id="CHEBI:18420"/>
    </cofactor>
</comment>
<reference evidence="20 21" key="1">
    <citation type="submission" date="2015-06" db="EMBL/GenBank/DDBJ databases">
        <title>New insights into the roles of widespread benthic archaea in carbon and nitrogen cycling.</title>
        <authorList>
            <person name="Lazar C.S."/>
            <person name="Baker B.J."/>
            <person name="Seitz K.W."/>
            <person name="Hyde A.S."/>
            <person name="Dick G.J."/>
            <person name="Hinrichs K.-U."/>
            <person name="Teske A.P."/>
        </authorList>
    </citation>
    <scope>NUCLEOTIDE SEQUENCE [LARGE SCALE GENOMIC DNA]</scope>
    <source>
        <strain evidence="20">DG-45</strain>
    </source>
</reference>
<dbReference type="InterPro" id="IPR048999">
    <property type="entry name" value="STT3-PglB_core"/>
</dbReference>
<dbReference type="Proteomes" id="UP000037210">
    <property type="component" value="Unassembled WGS sequence"/>
</dbReference>
<comment type="catalytic activity">
    <reaction evidence="16">
        <text>an archaeal dolichyl phosphooligosaccharide + [protein]-L-asparagine = an archaeal dolichyl phosphate + a glycoprotein with the oligosaccharide chain attached by N-beta-D-glycosyl linkage to a protein L-asparagine.</text>
        <dbReference type="EC" id="2.4.99.21"/>
    </reaction>
</comment>
<feature type="transmembrane region" description="Helical" evidence="17">
    <location>
        <begin position="422"/>
        <end position="445"/>
    </location>
</feature>
<evidence type="ECO:0000256" key="7">
    <source>
        <dbReference type="ARBA" id="ARBA00022676"/>
    </source>
</evidence>
<evidence type="ECO:0000256" key="5">
    <source>
        <dbReference type="ARBA" id="ARBA00010810"/>
    </source>
</evidence>
<protein>
    <recommendedName>
        <fullName evidence="6">dolichyl-phosphooligosaccharide-protein glycotransferase</fullName>
        <ecNumber evidence="6">2.4.99.21</ecNumber>
    </recommendedName>
    <alternativeName>
        <fullName evidence="15">Oligosaccharyl transferase</fullName>
    </alternativeName>
</protein>
<comment type="subcellular location">
    <subcellularLocation>
        <location evidence="3">Endomembrane system</location>
        <topology evidence="3">Multi-pass membrane protein</topology>
    </subcellularLocation>
</comment>
<feature type="transmembrane region" description="Helical" evidence="17">
    <location>
        <begin position="211"/>
        <end position="227"/>
    </location>
</feature>
<dbReference type="InterPro" id="IPR048307">
    <property type="entry name" value="STT3_N"/>
</dbReference>
<comment type="cofactor">
    <cofactor evidence="1">
        <name>Mn(2+)</name>
        <dbReference type="ChEBI" id="CHEBI:29035"/>
    </cofactor>
</comment>
<keyword evidence="7" id="KW-0328">Glycosyltransferase</keyword>
<feature type="transmembrane region" description="Helical" evidence="17">
    <location>
        <begin position="157"/>
        <end position="174"/>
    </location>
</feature>
<evidence type="ECO:0000256" key="6">
    <source>
        <dbReference type="ARBA" id="ARBA00012602"/>
    </source>
</evidence>
<keyword evidence="13 17" id="KW-0472">Membrane</keyword>
<evidence type="ECO:0000313" key="21">
    <source>
        <dbReference type="Proteomes" id="UP000037210"/>
    </source>
</evidence>
<evidence type="ECO:0000256" key="15">
    <source>
        <dbReference type="ARBA" id="ARBA00030679"/>
    </source>
</evidence>
<evidence type="ECO:0000256" key="13">
    <source>
        <dbReference type="ARBA" id="ARBA00023136"/>
    </source>
</evidence>
<feature type="domain" description="Oligosaccharyl transferase STT3 N-terminal" evidence="18">
    <location>
        <begin position="35"/>
        <end position="428"/>
    </location>
</feature>
<dbReference type="EC" id="2.4.99.21" evidence="6"/>
<evidence type="ECO:0000259" key="18">
    <source>
        <dbReference type="Pfam" id="PF02516"/>
    </source>
</evidence>
<feature type="transmembrane region" description="Helical" evidence="17">
    <location>
        <begin position="398"/>
        <end position="416"/>
    </location>
</feature>
<dbReference type="GO" id="GO:0016020">
    <property type="term" value="C:membrane"/>
    <property type="evidence" value="ECO:0007669"/>
    <property type="project" value="InterPro"/>
</dbReference>
<keyword evidence="11" id="KW-0460">Magnesium</keyword>
<evidence type="ECO:0000256" key="16">
    <source>
        <dbReference type="ARBA" id="ARBA00034066"/>
    </source>
</evidence>
<feature type="domain" description="STT3/PglB/AglB core" evidence="19">
    <location>
        <begin position="526"/>
        <end position="573"/>
    </location>
</feature>
<evidence type="ECO:0000256" key="12">
    <source>
        <dbReference type="ARBA" id="ARBA00022989"/>
    </source>
</evidence>
<feature type="transmembrane region" description="Helical" evidence="17">
    <location>
        <begin position="180"/>
        <end position="199"/>
    </location>
</feature>
<dbReference type="Gene3D" id="3.40.50.12610">
    <property type="match status" value="1"/>
</dbReference>
<gene>
    <name evidence="20" type="ORF">AC482_01895</name>
</gene>
<evidence type="ECO:0000256" key="4">
    <source>
        <dbReference type="ARBA" id="ARBA00004922"/>
    </source>
</evidence>
<name>A0A0M0BS88_9ARCH</name>
<evidence type="ECO:0000256" key="14">
    <source>
        <dbReference type="ARBA" id="ARBA00023211"/>
    </source>
</evidence>